<sequence length="596" mass="68483">MRQAELSQLELLSHIDHLIDRCDDWPGEGTRWEPAQRARHFLQRVLPRVRSVRERLQMPLVIAMFGGTGTGKSSLVNAILGQEVTSSGRQRPTTLRPQILVHPEINFDLLQLPTDDCDLVRANVPLLEDIVIVDCPDPDTSETDDASSNVERLRKFLPQSDVLIYTSTQQKYRSANVQNELRDAAAGCKLVFVQTHADRDVDIREDWKKHLSDEYEIPELFFVDSVKGLQEQLSGKQASGELARLQNFLLHQLSSSNRGRIRRDNVLDLLYATLNRTSNLLQEYQPALQKMTAELEKNTRGIQEKMSRQLQEDLLGARQLWERRLVDAVVRRWGSSPFSWLLRLNHSLGTLLGSFGLMRARTTAHVALLGLTQGARLWKQHQQEQDFTSLVSELNDLAVSEGDIEEKRIVLNGYARQAGIDTKNLTENLNVQQLAIGSGFQEEFLHDAQKEVDQAVETLGQRNSRTYVRVMYDLLFLIYPGFLLYRIGRNFFYDSFLRGKEILTADFYIPAGVFLLLWCGLFIMLFTRRLRRGLKKEIRNLVSRLIQRRLHHDLFPALQHECQLAISQYKDLVNLEEECRSLRAEQASETNLASPR</sequence>
<name>A0A5C5XI54_9PLAN</name>
<dbReference type="Gene3D" id="3.40.50.300">
    <property type="entry name" value="P-loop containing nucleotide triphosphate hydrolases"/>
    <property type="match status" value="1"/>
</dbReference>
<feature type="domain" description="G" evidence="3">
    <location>
        <begin position="62"/>
        <end position="172"/>
    </location>
</feature>
<dbReference type="Proteomes" id="UP000316095">
    <property type="component" value="Unassembled WGS sequence"/>
</dbReference>
<keyword evidence="5" id="KW-1185">Reference proteome</keyword>
<feature type="transmembrane region" description="Helical" evidence="2">
    <location>
        <begin position="470"/>
        <end position="487"/>
    </location>
</feature>
<dbReference type="GO" id="GO:0005525">
    <property type="term" value="F:GTP binding"/>
    <property type="evidence" value="ECO:0007669"/>
    <property type="project" value="InterPro"/>
</dbReference>
<keyword evidence="2" id="KW-1133">Transmembrane helix</keyword>
<dbReference type="RefSeq" id="WP_146504259.1">
    <property type="nucleotide sequence ID" value="NZ_SJPG01000001.1"/>
</dbReference>
<dbReference type="Pfam" id="PF01926">
    <property type="entry name" value="MMR_HSR1"/>
    <property type="match status" value="1"/>
</dbReference>
<feature type="coiled-coil region" evidence="1">
    <location>
        <begin position="565"/>
        <end position="592"/>
    </location>
</feature>
<dbReference type="EMBL" id="SJPG01000001">
    <property type="protein sequence ID" value="TWT62399.1"/>
    <property type="molecule type" value="Genomic_DNA"/>
</dbReference>
<proteinExistence type="predicted"/>
<dbReference type="InterPro" id="IPR006073">
    <property type="entry name" value="GTP-bd"/>
</dbReference>
<dbReference type="AlphaFoldDB" id="A0A5C5XI54"/>
<evidence type="ECO:0000259" key="3">
    <source>
        <dbReference type="Pfam" id="PF01926"/>
    </source>
</evidence>
<reference evidence="4 5" key="1">
    <citation type="submission" date="2019-02" db="EMBL/GenBank/DDBJ databases">
        <title>Deep-cultivation of Planctomycetes and their phenomic and genomic characterization uncovers novel biology.</title>
        <authorList>
            <person name="Wiegand S."/>
            <person name="Jogler M."/>
            <person name="Boedeker C."/>
            <person name="Pinto D."/>
            <person name="Vollmers J."/>
            <person name="Rivas-Marin E."/>
            <person name="Kohn T."/>
            <person name="Peeters S.H."/>
            <person name="Heuer A."/>
            <person name="Rast P."/>
            <person name="Oberbeckmann S."/>
            <person name="Bunk B."/>
            <person name="Jeske O."/>
            <person name="Meyerdierks A."/>
            <person name="Storesund J.E."/>
            <person name="Kallscheuer N."/>
            <person name="Luecker S."/>
            <person name="Lage O.M."/>
            <person name="Pohl T."/>
            <person name="Merkel B.J."/>
            <person name="Hornburger P."/>
            <person name="Mueller R.-W."/>
            <person name="Bruemmer F."/>
            <person name="Labrenz M."/>
            <person name="Spormann A.M."/>
            <person name="Op Den Camp H."/>
            <person name="Overmann J."/>
            <person name="Amann R."/>
            <person name="Jetten M.S.M."/>
            <person name="Mascher T."/>
            <person name="Medema M.H."/>
            <person name="Devos D.P."/>
            <person name="Kaster A.-K."/>
            <person name="Ovreas L."/>
            <person name="Rohde M."/>
            <person name="Galperin M.Y."/>
            <person name="Jogler C."/>
        </authorList>
    </citation>
    <scope>NUCLEOTIDE SEQUENCE [LARGE SCALE GENOMIC DNA]</scope>
    <source>
        <strain evidence="4 5">Pan54</strain>
    </source>
</reference>
<keyword evidence="2" id="KW-0812">Transmembrane</keyword>
<evidence type="ECO:0000256" key="2">
    <source>
        <dbReference type="SAM" id="Phobius"/>
    </source>
</evidence>
<dbReference type="SUPFAM" id="SSF52540">
    <property type="entry name" value="P-loop containing nucleoside triphosphate hydrolases"/>
    <property type="match status" value="1"/>
</dbReference>
<keyword evidence="2" id="KW-0472">Membrane</keyword>
<dbReference type="CDD" id="cd00882">
    <property type="entry name" value="Ras_like_GTPase"/>
    <property type="match status" value="1"/>
</dbReference>
<feature type="transmembrane region" description="Helical" evidence="2">
    <location>
        <begin position="507"/>
        <end position="526"/>
    </location>
</feature>
<comment type="caution">
    <text evidence="4">The sequence shown here is derived from an EMBL/GenBank/DDBJ whole genome shotgun (WGS) entry which is preliminary data.</text>
</comment>
<evidence type="ECO:0000313" key="4">
    <source>
        <dbReference type="EMBL" id="TWT62399.1"/>
    </source>
</evidence>
<organism evidence="4 5">
    <name type="scientific">Rubinisphaera italica</name>
    <dbReference type="NCBI Taxonomy" id="2527969"/>
    <lineage>
        <taxon>Bacteria</taxon>
        <taxon>Pseudomonadati</taxon>
        <taxon>Planctomycetota</taxon>
        <taxon>Planctomycetia</taxon>
        <taxon>Planctomycetales</taxon>
        <taxon>Planctomycetaceae</taxon>
        <taxon>Rubinisphaera</taxon>
    </lineage>
</organism>
<dbReference type="InterPro" id="IPR027417">
    <property type="entry name" value="P-loop_NTPase"/>
</dbReference>
<keyword evidence="1" id="KW-0175">Coiled coil</keyword>
<evidence type="ECO:0000256" key="1">
    <source>
        <dbReference type="SAM" id="Coils"/>
    </source>
</evidence>
<accession>A0A5C5XI54</accession>
<dbReference type="OrthoDB" id="238366at2"/>
<protein>
    <submittedName>
        <fullName evidence="4">Dynamin family protein</fullName>
    </submittedName>
</protein>
<evidence type="ECO:0000313" key="5">
    <source>
        <dbReference type="Proteomes" id="UP000316095"/>
    </source>
</evidence>
<gene>
    <name evidence="4" type="ORF">Pan54_31410</name>
</gene>